<dbReference type="Gene3D" id="1.10.3480.10">
    <property type="entry name" value="TorD-like"/>
    <property type="match status" value="1"/>
</dbReference>
<keyword evidence="1" id="KW-0143">Chaperone</keyword>
<evidence type="ECO:0000256" key="1">
    <source>
        <dbReference type="ARBA" id="ARBA00023186"/>
    </source>
</evidence>
<gene>
    <name evidence="2" type="ORF">ACFSGJ_18625</name>
</gene>
<dbReference type="Proteomes" id="UP001597353">
    <property type="component" value="Unassembled WGS sequence"/>
</dbReference>
<comment type="caution">
    <text evidence="2">The sequence shown here is derived from an EMBL/GenBank/DDBJ whole genome shotgun (WGS) entry which is preliminary data.</text>
</comment>
<proteinExistence type="predicted"/>
<name>A0ABW4S9I7_9RHOB</name>
<dbReference type="Pfam" id="PF02613">
    <property type="entry name" value="Nitrate_red_del"/>
    <property type="match status" value="1"/>
</dbReference>
<evidence type="ECO:0000313" key="3">
    <source>
        <dbReference type="Proteomes" id="UP001597353"/>
    </source>
</evidence>
<dbReference type="SUPFAM" id="SSF89155">
    <property type="entry name" value="TorD-like"/>
    <property type="match status" value="1"/>
</dbReference>
<dbReference type="InterPro" id="IPR036411">
    <property type="entry name" value="TorD-like_sf"/>
</dbReference>
<accession>A0ABW4S9I7</accession>
<sequence>MTSASRAQAGQAVSQDDLLRAQQYGFIARLLSQAPDAAILDDLRRLDPDAGTPLGQAYAALAEKAATADPKRVEREFFELFIGVGRGELLPYASFYLTGFLNERPLADLRGDLRLLGLERAPGRHEPEDNIAFLCEVMAGLATGEFGARGLDDQVFFTRHLAPWAGQFFDDLAAAPSTDFYAPVAGIGRLFIEIERRAFALAP</sequence>
<dbReference type="PANTHER" id="PTHR34227">
    <property type="entry name" value="CHAPERONE PROTEIN YCDY"/>
    <property type="match status" value="1"/>
</dbReference>
<dbReference type="InterPro" id="IPR050289">
    <property type="entry name" value="TorD/DmsD_chaperones"/>
</dbReference>
<dbReference type="PANTHER" id="PTHR34227:SF1">
    <property type="entry name" value="DIMETHYL SULFOXIDE REDUCTASE CHAPERONE-RELATED"/>
    <property type="match status" value="1"/>
</dbReference>
<dbReference type="InterPro" id="IPR020945">
    <property type="entry name" value="DMSO/NO3_reduct_chaperone"/>
</dbReference>
<protein>
    <submittedName>
        <fullName evidence="2">Molecular chaperone</fullName>
    </submittedName>
</protein>
<reference evidence="3" key="1">
    <citation type="journal article" date="2019" name="Int. J. Syst. Evol. Microbiol.">
        <title>The Global Catalogue of Microorganisms (GCM) 10K type strain sequencing project: providing services to taxonomists for standard genome sequencing and annotation.</title>
        <authorList>
            <consortium name="The Broad Institute Genomics Platform"/>
            <consortium name="The Broad Institute Genome Sequencing Center for Infectious Disease"/>
            <person name="Wu L."/>
            <person name="Ma J."/>
        </authorList>
    </citation>
    <scope>NUCLEOTIDE SEQUENCE [LARGE SCALE GENOMIC DNA]</scope>
    <source>
        <strain evidence="3">CGMCC 4.7242</strain>
    </source>
</reference>
<organism evidence="2 3">
    <name type="scientific">Halodurantibacterium flavum</name>
    <dbReference type="NCBI Taxonomy" id="1382802"/>
    <lineage>
        <taxon>Bacteria</taxon>
        <taxon>Pseudomonadati</taxon>
        <taxon>Pseudomonadota</taxon>
        <taxon>Alphaproteobacteria</taxon>
        <taxon>Rhodobacterales</taxon>
        <taxon>Paracoccaceae</taxon>
        <taxon>Halodurantibacterium</taxon>
    </lineage>
</organism>
<evidence type="ECO:0000313" key="2">
    <source>
        <dbReference type="EMBL" id="MFD1914222.1"/>
    </source>
</evidence>
<dbReference type="EMBL" id="JBHUGH010000036">
    <property type="protein sequence ID" value="MFD1914222.1"/>
    <property type="molecule type" value="Genomic_DNA"/>
</dbReference>
<dbReference type="RefSeq" id="WP_390265382.1">
    <property type="nucleotide sequence ID" value="NZ_JBHUGH010000036.1"/>
</dbReference>
<keyword evidence="3" id="KW-1185">Reference proteome</keyword>